<protein>
    <submittedName>
        <fullName evidence="1">Uncharacterized protein</fullName>
    </submittedName>
</protein>
<accession>A0A2V3Y831</accession>
<organism evidence="1 2">
    <name type="scientific">Hungatella effluvii</name>
    <dbReference type="NCBI Taxonomy" id="1096246"/>
    <lineage>
        <taxon>Bacteria</taxon>
        <taxon>Bacillati</taxon>
        <taxon>Bacillota</taxon>
        <taxon>Clostridia</taxon>
        <taxon>Lachnospirales</taxon>
        <taxon>Lachnospiraceae</taxon>
        <taxon>Hungatella</taxon>
    </lineage>
</organism>
<name>A0A2V3Y831_9FIRM</name>
<dbReference type="AlphaFoldDB" id="A0A2V3Y831"/>
<gene>
    <name evidence="1" type="ORF">DFR60_104158</name>
</gene>
<dbReference type="EMBL" id="QJKD01000004">
    <property type="protein sequence ID" value="PXX54333.1"/>
    <property type="molecule type" value="Genomic_DNA"/>
</dbReference>
<keyword evidence="2" id="KW-1185">Reference proteome</keyword>
<comment type="caution">
    <text evidence="1">The sequence shown here is derived from an EMBL/GenBank/DDBJ whole genome shotgun (WGS) entry which is preliminary data.</text>
</comment>
<dbReference type="RefSeq" id="WP_110322670.1">
    <property type="nucleotide sequence ID" value="NZ_QJKD01000004.1"/>
</dbReference>
<evidence type="ECO:0000313" key="2">
    <source>
        <dbReference type="Proteomes" id="UP000248057"/>
    </source>
</evidence>
<reference evidence="1 2" key="1">
    <citation type="submission" date="2018-05" db="EMBL/GenBank/DDBJ databases">
        <title>Genomic Encyclopedia of Type Strains, Phase IV (KMG-IV): sequencing the most valuable type-strain genomes for metagenomic binning, comparative biology and taxonomic classification.</title>
        <authorList>
            <person name="Goeker M."/>
        </authorList>
    </citation>
    <scope>NUCLEOTIDE SEQUENCE [LARGE SCALE GENOMIC DNA]</scope>
    <source>
        <strain evidence="1 2">DSM 24995</strain>
    </source>
</reference>
<dbReference type="GeneID" id="86061184"/>
<dbReference type="Gene3D" id="3.60.15.30">
    <property type="entry name" value="Metallo-beta-lactamase domain"/>
    <property type="match status" value="1"/>
</dbReference>
<dbReference type="Proteomes" id="UP000248057">
    <property type="component" value="Unassembled WGS sequence"/>
</dbReference>
<proteinExistence type="predicted"/>
<evidence type="ECO:0000313" key="1">
    <source>
        <dbReference type="EMBL" id="PXX54333.1"/>
    </source>
</evidence>
<sequence length="80" mass="9595">MITKQESKNLNYEDYQDFFDAAEGFIKEPLRYDKDNKTEQEFKDRVKERIELCPACVNKSLWRQALLNNMHGLYRVCDSI</sequence>